<dbReference type="AlphaFoldDB" id="A0AAD5USZ9"/>
<dbReference type="Gene3D" id="3.60.10.10">
    <property type="entry name" value="Endonuclease/exonuclease/phosphatase"/>
    <property type="match status" value="1"/>
</dbReference>
<keyword evidence="2" id="KW-0732">Signal</keyword>
<feature type="compositionally biased region" description="Basic and acidic residues" evidence="1">
    <location>
        <begin position="483"/>
        <end position="494"/>
    </location>
</feature>
<dbReference type="CDD" id="cd04486">
    <property type="entry name" value="YhcR_OBF_like"/>
    <property type="match status" value="1"/>
</dbReference>
<evidence type="ECO:0000256" key="2">
    <source>
        <dbReference type="SAM" id="SignalP"/>
    </source>
</evidence>
<feature type="chain" id="PRO_5041961017" description="Endonuclease/exonuclease/phosphatase domain-containing protein" evidence="2">
    <location>
        <begin position="19"/>
        <end position="715"/>
    </location>
</feature>
<comment type="caution">
    <text evidence="4">The sequence shown here is derived from an EMBL/GenBank/DDBJ whole genome shotgun (WGS) entry which is preliminary data.</text>
</comment>
<feature type="region of interest" description="Disordered" evidence="1">
    <location>
        <begin position="481"/>
        <end position="504"/>
    </location>
</feature>
<feature type="domain" description="Endonuclease/exonuclease/phosphatase" evidence="3">
    <location>
        <begin position="327"/>
        <end position="612"/>
    </location>
</feature>
<proteinExistence type="predicted"/>
<dbReference type="GO" id="GO:0003824">
    <property type="term" value="F:catalytic activity"/>
    <property type="evidence" value="ECO:0007669"/>
    <property type="project" value="InterPro"/>
</dbReference>
<sequence>MRVWLTAALLTATSYTAAVNVTDIQGTSFRSPFAGQVVHDVPGVVTAKDRYGFWIQGDPSTDLRVSTGLRVYGTNFLQAVNVGDSVRVTGRVSEYRGKDSPNDLLLTEIDLPSKVVVVSSNNIVNPIILGNTNNATHRKPPLVSFTSLDAGPDGWLSMPNNVSLIEPTNATLQPDVYGLDFWESLEGQLVTVPGPVALNFPDRYGSFWAHGDWEVNGKNARGGLSLTFVDGSSDAHPETILIGSPLDGTKNPKTMIGTKLSDITGVVNYQFGHYTILPLTSPSVLSNPDPKVEPAGLFSGEHPCEITVGDYNVENMAPTSHHIPRIADHIVNYLNSPDIVFVQEIQDDSGPRDDGTVSANKTLAALVDAISKAQTSSFGEHWEYQYVDIEPENNQDGGADGGNIRVAYLWNPEKISFIPGNARGRATESVRVIGDDGKVALLPNPGRVDPANLAWNVTRKPLAAGWQTSTGDRFFTVNVHMSSKRDSSSPHGDARPPVNGHSERRAEQVAVVSGFIESLLVEDVNASIIVAGDMNEFVQTRSVFRSFDHILTDINESSGVDPAERYTYVYDQNTQEIDQMFVSHAVAERGTKVEHVHLNTWALSYNGRASDHDPTVAKVWVCDTDFNGRGEHRIAQIFPFLGTHLTAMEQKRWIAQSRNNKQFSMYLRDLEFASFSFCIEYLNLENEIHASMASFGLTELRAPNLLSLWITYSTL</sequence>
<dbReference type="PANTHER" id="PTHR42834">
    <property type="entry name" value="ENDONUCLEASE/EXONUCLEASE/PHOSPHATASE FAMILY PROTEIN (AFU_ORTHOLOGUE AFUA_3G09210)"/>
    <property type="match status" value="1"/>
</dbReference>
<accession>A0AAD5USZ9</accession>
<evidence type="ECO:0000313" key="4">
    <source>
        <dbReference type="EMBL" id="KAJ3475843.1"/>
    </source>
</evidence>
<dbReference type="InterPro" id="IPR005135">
    <property type="entry name" value="Endo/exonuclease/phosphatase"/>
</dbReference>
<evidence type="ECO:0000313" key="5">
    <source>
        <dbReference type="Proteomes" id="UP001212997"/>
    </source>
</evidence>
<dbReference type="Pfam" id="PF03372">
    <property type="entry name" value="Exo_endo_phos"/>
    <property type="match status" value="1"/>
</dbReference>
<reference evidence="4" key="1">
    <citation type="submission" date="2022-07" db="EMBL/GenBank/DDBJ databases">
        <title>Genome Sequence of Physisporinus lineatus.</title>
        <authorList>
            <person name="Buettner E."/>
        </authorList>
    </citation>
    <scope>NUCLEOTIDE SEQUENCE</scope>
    <source>
        <strain evidence="4">VT162</strain>
    </source>
</reference>
<organism evidence="4 5">
    <name type="scientific">Meripilus lineatus</name>
    <dbReference type="NCBI Taxonomy" id="2056292"/>
    <lineage>
        <taxon>Eukaryota</taxon>
        <taxon>Fungi</taxon>
        <taxon>Dikarya</taxon>
        <taxon>Basidiomycota</taxon>
        <taxon>Agaricomycotina</taxon>
        <taxon>Agaricomycetes</taxon>
        <taxon>Polyporales</taxon>
        <taxon>Meripilaceae</taxon>
        <taxon>Meripilus</taxon>
    </lineage>
</organism>
<dbReference type="Proteomes" id="UP001212997">
    <property type="component" value="Unassembled WGS sequence"/>
</dbReference>
<protein>
    <recommendedName>
        <fullName evidence="3">Endonuclease/exonuclease/phosphatase domain-containing protein</fullName>
    </recommendedName>
</protein>
<dbReference type="InterPro" id="IPR036691">
    <property type="entry name" value="Endo/exonu/phosph_ase_sf"/>
</dbReference>
<feature type="signal peptide" evidence="2">
    <location>
        <begin position="1"/>
        <end position="18"/>
    </location>
</feature>
<evidence type="ECO:0000256" key="1">
    <source>
        <dbReference type="SAM" id="MobiDB-lite"/>
    </source>
</evidence>
<gene>
    <name evidence="4" type="ORF">NLI96_g11564</name>
</gene>
<name>A0AAD5USZ9_9APHY</name>
<dbReference type="EMBL" id="JANAWD010000790">
    <property type="protein sequence ID" value="KAJ3475843.1"/>
    <property type="molecule type" value="Genomic_DNA"/>
</dbReference>
<keyword evidence="5" id="KW-1185">Reference proteome</keyword>
<dbReference type="SUPFAM" id="SSF56219">
    <property type="entry name" value="DNase I-like"/>
    <property type="match status" value="1"/>
</dbReference>
<evidence type="ECO:0000259" key="3">
    <source>
        <dbReference type="Pfam" id="PF03372"/>
    </source>
</evidence>
<dbReference type="PANTHER" id="PTHR42834:SF1">
    <property type="entry name" value="ENDONUCLEASE_EXONUCLEASE_PHOSPHATASE FAMILY PROTEIN (AFU_ORTHOLOGUE AFUA_3G09210)"/>
    <property type="match status" value="1"/>
</dbReference>